<reference evidence="2 3" key="1">
    <citation type="submission" date="2019-06" db="EMBL/GenBank/DDBJ databases">
        <title>Sequencing the genomes of 1000 actinobacteria strains.</title>
        <authorList>
            <person name="Klenk H.-P."/>
        </authorList>
    </citation>
    <scope>NUCLEOTIDE SEQUENCE [LARGE SCALE GENOMIC DNA]</scope>
    <source>
        <strain evidence="2 3">DSM 45511</strain>
    </source>
</reference>
<comment type="function">
    <text evidence="1">Catalyzes the specific phosphorylation of 1,6-anhydro-N-acetylmuramic acid (anhMurNAc) with the simultaneous cleavage of the 1,6-anhydro ring, generating MurNAc-6-P. Is required for the utilization of anhMurNAc either imported from the medium or derived from its own cell wall murein, and thus plays a role in cell wall recycling.</text>
</comment>
<dbReference type="GO" id="GO:0006040">
    <property type="term" value="P:amino sugar metabolic process"/>
    <property type="evidence" value="ECO:0007669"/>
    <property type="project" value="InterPro"/>
</dbReference>
<evidence type="ECO:0000256" key="1">
    <source>
        <dbReference type="HAMAP-Rule" id="MF_01270"/>
    </source>
</evidence>
<dbReference type="Gene3D" id="3.30.420.40">
    <property type="match status" value="2"/>
</dbReference>
<dbReference type="PANTHER" id="PTHR30605">
    <property type="entry name" value="ANHYDRO-N-ACETYLMURAMIC ACID KINASE"/>
    <property type="match status" value="1"/>
</dbReference>
<keyword evidence="1" id="KW-0067">ATP-binding</keyword>
<comment type="pathway">
    <text evidence="1">Amino-sugar metabolism; 1,6-anhydro-N-acetylmuramate degradation.</text>
</comment>
<keyword evidence="1" id="KW-0808">Transferase</keyword>
<dbReference type="HAMAP" id="MF_01270">
    <property type="entry name" value="AnhMurNAc_kinase"/>
    <property type="match status" value="1"/>
</dbReference>
<feature type="binding site" evidence="1">
    <location>
        <begin position="9"/>
        <end position="16"/>
    </location>
    <ligand>
        <name>ATP</name>
        <dbReference type="ChEBI" id="CHEBI:30616"/>
    </ligand>
</feature>
<dbReference type="SUPFAM" id="SSF53067">
    <property type="entry name" value="Actin-like ATPase domain"/>
    <property type="match status" value="1"/>
</dbReference>
<dbReference type="OrthoDB" id="9763949at2"/>
<dbReference type="AlphaFoldDB" id="A0A543GJ21"/>
<comment type="caution">
    <text evidence="2">The sequence shown here is derived from an EMBL/GenBank/DDBJ whole genome shotgun (WGS) entry which is preliminary data.</text>
</comment>
<dbReference type="UniPathway" id="UPA00544"/>
<dbReference type="EC" id="2.7.1.170" evidence="1"/>
<comment type="catalytic activity">
    <reaction evidence="1">
        <text>1,6-anhydro-N-acetyl-beta-muramate + ATP + H2O = N-acetyl-D-muramate 6-phosphate + ADP + H(+)</text>
        <dbReference type="Rhea" id="RHEA:24952"/>
        <dbReference type="ChEBI" id="CHEBI:15377"/>
        <dbReference type="ChEBI" id="CHEBI:15378"/>
        <dbReference type="ChEBI" id="CHEBI:30616"/>
        <dbReference type="ChEBI" id="CHEBI:58690"/>
        <dbReference type="ChEBI" id="CHEBI:58722"/>
        <dbReference type="ChEBI" id="CHEBI:456216"/>
        <dbReference type="EC" id="2.7.1.170"/>
    </reaction>
</comment>
<dbReference type="NCBIfam" id="NF007146">
    <property type="entry name" value="PRK09585.2-6"/>
    <property type="match status" value="1"/>
</dbReference>
<dbReference type="PANTHER" id="PTHR30605:SF0">
    <property type="entry name" value="ANHYDRO-N-ACETYLMURAMIC ACID KINASE"/>
    <property type="match status" value="1"/>
</dbReference>
<name>A0A543GJ21_9PSEU</name>
<dbReference type="GO" id="GO:0016773">
    <property type="term" value="F:phosphotransferase activity, alcohol group as acceptor"/>
    <property type="evidence" value="ECO:0007669"/>
    <property type="project" value="UniProtKB-UniRule"/>
</dbReference>
<evidence type="ECO:0000313" key="2">
    <source>
        <dbReference type="EMBL" id="TQM46082.1"/>
    </source>
</evidence>
<dbReference type="GO" id="GO:0009254">
    <property type="term" value="P:peptidoglycan turnover"/>
    <property type="evidence" value="ECO:0007669"/>
    <property type="project" value="UniProtKB-UniRule"/>
</dbReference>
<dbReference type="GO" id="GO:0005524">
    <property type="term" value="F:ATP binding"/>
    <property type="evidence" value="ECO:0007669"/>
    <property type="project" value="UniProtKB-UniRule"/>
</dbReference>
<dbReference type="Pfam" id="PF03702">
    <property type="entry name" value="AnmK"/>
    <property type="match status" value="1"/>
</dbReference>
<organism evidence="2 3">
    <name type="scientific">Pseudonocardia cypriaca</name>
    <dbReference type="NCBI Taxonomy" id="882449"/>
    <lineage>
        <taxon>Bacteria</taxon>
        <taxon>Bacillati</taxon>
        <taxon>Actinomycetota</taxon>
        <taxon>Actinomycetes</taxon>
        <taxon>Pseudonocardiales</taxon>
        <taxon>Pseudonocardiaceae</taxon>
        <taxon>Pseudonocardia</taxon>
    </lineage>
</organism>
<keyword evidence="1" id="KW-0119">Carbohydrate metabolism</keyword>
<accession>A0A543GJ21</accession>
<keyword evidence="1 2" id="KW-0418">Kinase</keyword>
<dbReference type="GO" id="GO:0016301">
    <property type="term" value="F:kinase activity"/>
    <property type="evidence" value="ECO:0007669"/>
    <property type="project" value="UniProtKB-KW"/>
</dbReference>
<keyword evidence="3" id="KW-1185">Reference proteome</keyword>
<protein>
    <recommendedName>
        <fullName evidence="1">Anhydro-N-acetylmuramic acid kinase</fullName>
        <ecNumber evidence="1">2.7.1.170</ecNumber>
    </recommendedName>
    <alternativeName>
        <fullName evidence="1">AnhMurNAc kinase</fullName>
    </alternativeName>
</protein>
<dbReference type="RefSeq" id="WP_142102127.1">
    <property type="nucleotide sequence ID" value="NZ_VFPH01000001.1"/>
</dbReference>
<evidence type="ECO:0000313" key="3">
    <source>
        <dbReference type="Proteomes" id="UP000319818"/>
    </source>
</evidence>
<proteinExistence type="inferred from homology"/>
<dbReference type="UniPathway" id="UPA00343"/>
<dbReference type="InterPro" id="IPR043129">
    <property type="entry name" value="ATPase_NBD"/>
</dbReference>
<comment type="similarity">
    <text evidence="1">Belongs to the anhydro-N-acetylmuramic acid kinase family.</text>
</comment>
<dbReference type="EMBL" id="VFPH01000001">
    <property type="protein sequence ID" value="TQM46082.1"/>
    <property type="molecule type" value="Genomic_DNA"/>
</dbReference>
<keyword evidence="1" id="KW-0547">Nucleotide-binding</keyword>
<gene>
    <name evidence="1" type="primary">anmK</name>
    <name evidence="2" type="ORF">FB388_3487</name>
</gene>
<dbReference type="Proteomes" id="UP000319818">
    <property type="component" value="Unassembled WGS sequence"/>
</dbReference>
<dbReference type="InterPro" id="IPR005338">
    <property type="entry name" value="Anhydro_N_Ac-Mur_kinase"/>
</dbReference>
<dbReference type="GO" id="GO:0097175">
    <property type="term" value="P:1,6-anhydro-N-acetyl-beta-muramic acid catabolic process"/>
    <property type="evidence" value="ECO:0007669"/>
    <property type="project" value="UniProtKB-UniRule"/>
</dbReference>
<dbReference type="CDD" id="cd24050">
    <property type="entry name" value="ASKHA_NBD_ANMK"/>
    <property type="match status" value="1"/>
</dbReference>
<sequence>MKVLGLISGTSHDGIDAAVVDFTLDGDVLHGQVTAATSTPYGPELRARIRAALPPAATTLAEVCALDTLIGQAFADAAGMITAAAPPVDAACSHGQTVYHWVDQHGVDGTRALGTLQVGQPAWIAERLGVPVVSDVRIRDITAGGQGAPLVFYLDTLLLAGLPGHPAALNLGGIANVTLPGRLAWDTGPANALIDAAVLRTGAHPAGYDVDGALAARGRVDEQLLTELLAEPYYRLPPPKSTGKELFHDGYLDAALARPIEPQDLIATLTALTARTVADAVRGAGVDSIVVSGGGAANPTLMAMLRAELPDVRFVPSGDLGAPRDAKEAIAFALIGWLTLHGLPATLPSCTGAREARILGTITPGSGPLRLPPPAEAPKALSLTVAEAGRA</sequence>
<comment type="pathway">
    <text evidence="1">Cell wall biogenesis; peptidoglycan recycling.</text>
</comment>